<evidence type="ECO:0000256" key="1">
    <source>
        <dbReference type="ARBA" id="ARBA00004651"/>
    </source>
</evidence>
<comment type="subcellular location">
    <subcellularLocation>
        <location evidence="1 7">Cell membrane</location>
        <topology evidence="1 7">Multi-pass membrane protein</topology>
    </subcellularLocation>
</comment>
<accession>A0A1W1UKL9</accession>
<evidence type="ECO:0000256" key="2">
    <source>
        <dbReference type="ARBA" id="ARBA00022448"/>
    </source>
</evidence>
<feature type="transmembrane region" description="Helical" evidence="7">
    <location>
        <begin position="177"/>
        <end position="197"/>
    </location>
</feature>
<dbReference type="Pfam" id="PF00528">
    <property type="entry name" value="BPD_transp_1"/>
    <property type="match status" value="1"/>
</dbReference>
<dbReference type="Proteomes" id="UP000192731">
    <property type="component" value="Unassembled WGS sequence"/>
</dbReference>
<sequence>MFKYVLKRIIGLIPVLFSVSVVVFIITRVLPGNPAEVMLGPQATAEAIKALELKLGINDPWLVQYGRFLLDLLQGDLGTSIAYHQPVLNLILDTLPNTILLTVAALFIAIIVAIPIGIISAVKQYSIFDYISMTFALIGVSLPVYWLGLMMVLIFSTKLQILPAIGMGSMANGLWDVISHLILPSIALSTIPMANLARITRSSMLEVVRQDYIRTARAKGLSEWIVIGKHSLKNALVPIITVMGMQISMMLSGAVLTETIFAWPGMGRLIVDAIEKRDFIMVQGSVMFLALMFVIINLIVDLLYVWVNPRISYDNEGGN</sequence>
<evidence type="ECO:0000256" key="3">
    <source>
        <dbReference type="ARBA" id="ARBA00022475"/>
    </source>
</evidence>
<keyword evidence="4 7" id="KW-0812">Transmembrane</keyword>
<dbReference type="OrthoDB" id="9789439at2"/>
<dbReference type="Gene3D" id="1.10.3720.10">
    <property type="entry name" value="MetI-like"/>
    <property type="match status" value="1"/>
</dbReference>
<dbReference type="InterPro" id="IPR035906">
    <property type="entry name" value="MetI-like_sf"/>
</dbReference>
<comment type="similarity">
    <text evidence="7">Belongs to the binding-protein-dependent transport system permease family.</text>
</comment>
<dbReference type="PROSITE" id="PS50928">
    <property type="entry name" value="ABC_TM1"/>
    <property type="match status" value="1"/>
</dbReference>
<feature type="transmembrane region" description="Helical" evidence="7">
    <location>
        <begin position="286"/>
        <end position="307"/>
    </location>
</feature>
<dbReference type="CDD" id="cd06261">
    <property type="entry name" value="TM_PBP2"/>
    <property type="match status" value="1"/>
</dbReference>
<evidence type="ECO:0000256" key="7">
    <source>
        <dbReference type="RuleBase" id="RU363032"/>
    </source>
</evidence>
<keyword evidence="10" id="KW-1185">Reference proteome</keyword>
<evidence type="ECO:0000313" key="9">
    <source>
        <dbReference type="EMBL" id="SMB81602.1"/>
    </source>
</evidence>
<dbReference type="Pfam" id="PF19300">
    <property type="entry name" value="BPD_transp_1_N"/>
    <property type="match status" value="1"/>
</dbReference>
<keyword evidence="3" id="KW-1003">Cell membrane</keyword>
<dbReference type="GO" id="GO:0055085">
    <property type="term" value="P:transmembrane transport"/>
    <property type="evidence" value="ECO:0007669"/>
    <property type="project" value="InterPro"/>
</dbReference>
<keyword evidence="5 7" id="KW-1133">Transmembrane helix</keyword>
<feature type="transmembrane region" description="Helical" evidence="7">
    <location>
        <begin position="134"/>
        <end position="157"/>
    </location>
</feature>
<protein>
    <submittedName>
        <fullName evidence="9">Peptide/nickel transport system permease protein</fullName>
    </submittedName>
</protein>
<dbReference type="GO" id="GO:0005886">
    <property type="term" value="C:plasma membrane"/>
    <property type="evidence" value="ECO:0007669"/>
    <property type="project" value="UniProtKB-SubCell"/>
</dbReference>
<dbReference type="SUPFAM" id="SSF161098">
    <property type="entry name" value="MetI-like"/>
    <property type="match status" value="1"/>
</dbReference>
<keyword evidence="2 7" id="KW-0813">Transport</keyword>
<dbReference type="InterPro" id="IPR045621">
    <property type="entry name" value="BPD_transp_1_N"/>
</dbReference>
<feature type="transmembrane region" description="Helical" evidence="7">
    <location>
        <begin position="99"/>
        <end position="122"/>
    </location>
</feature>
<dbReference type="EMBL" id="FWWT01000007">
    <property type="protein sequence ID" value="SMB81602.1"/>
    <property type="molecule type" value="Genomic_DNA"/>
</dbReference>
<dbReference type="AlphaFoldDB" id="A0A1W1UKL9"/>
<evidence type="ECO:0000256" key="4">
    <source>
        <dbReference type="ARBA" id="ARBA00022692"/>
    </source>
</evidence>
<keyword evidence="6 7" id="KW-0472">Membrane</keyword>
<name>A0A1W1UKL9_DESTI</name>
<evidence type="ECO:0000259" key="8">
    <source>
        <dbReference type="PROSITE" id="PS50928"/>
    </source>
</evidence>
<evidence type="ECO:0000313" key="10">
    <source>
        <dbReference type="Proteomes" id="UP000192731"/>
    </source>
</evidence>
<feature type="domain" description="ABC transmembrane type-1" evidence="8">
    <location>
        <begin position="95"/>
        <end position="304"/>
    </location>
</feature>
<evidence type="ECO:0000256" key="6">
    <source>
        <dbReference type="ARBA" id="ARBA00023136"/>
    </source>
</evidence>
<evidence type="ECO:0000256" key="5">
    <source>
        <dbReference type="ARBA" id="ARBA00022989"/>
    </source>
</evidence>
<feature type="transmembrane region" description="Helical" evidence="7">
    <location>
        <begin position="9"/>
        <end position="30"/>
    </location>
</feature>
<proteinExistence type="inferred from homology"/>
<dbReference type="STRING" id="656914.SAMN00017405_2153"/>
<dbReference type="RefSeq" id="WP_084052110.1">
    <property type="nucleotide sequence ID" value="NZ_FWWT01000007.1"/>
</dbReference>
<organism evidence="9 10">
    <name type="scientific">Desulfonispora thiosulfatigenes DSM 11270</name>
    <dbReference type="NCBI Taxonomy" id="656914"/>
    <lineage>
        <taxon>Bacteria</taxon>
        <taxon>Bacillati</taxon>
        <taxon>Bacillota</taxon>
        <taxon>Clostridia</taxon>
        <taxon>Eubacteriales</taxon>
        <taxon>Peptococcaceae</taxon>
        <taxon>Desulfonispora</taxon>
    </lineage>
</organism>
<reference evidence="9 10" key="1">
    <citation type="submission" date="2017-04" db="EMBL/GenBank/DDBJ databases">
        <authorList>
            <person name="Afonso C.L."/>
            <person name="Miller P.J."/>
            <person name="Scott M.A."/>
            <person name="Spackman E."/>
            <person name="Goraichik I."/>
            <person name="Dimitrov K.M."/>
            <person name="Suarez D.L."/>
            <person name="Swayne D.E."/>
        </authorList>
    </citation>
    <scope>NUCLEOTIDE SEQUENCE [LARGE SCALE GENOMIC DNA]</scope>
    <source>
        <strain evidence="9 10">DSM 11270</strain>
    </source>
</reference>
<dbReference type="InterPro" id="IPR000515">
    <property type="entry name" value="MetI-like"/>
</dbReference>
<feature type="transmembrane region" description="Helical" evidence="7">
    <location>
        <begin position="235"/>
        <end position="256"/>
    </location>
</feature>
<dbReference type="PANTHER" id="PTHR43163:SF6">
    <property type="entry name" value="DIPEPTIDE TRANSPORT SYSTEM PERMEASE PROTEIN DPPB-RELATED"/>
    <property type="match status" value="1"/>
</dbReference>
<dbReference type="PANTHER" id="PTHR43163">
    <property type="entry name" value="DIPEPTIDE TRANSPORT SYSTEM PERMEASE PROTEIN DPPB-RELATED"/>
    <property type="match status" value="1"/>
</dbReference>
<gene>
    <name evidence="9" type="ORF">SAMN00017405_2153</name>
</gene>